<evidence type="ECO:0000256" key="1">
    <source>
        <dbReference type="ARBA" id="ARBA00022491"/>
    </source>
</evidence>
<evidence type="ECO:0000256" key="2">
    <source>
        <dbReference type="ARBA" id="ARBA00023125"/>
    </source>
</evidence>
<reference evidence="5 6" key="1">
    <citation type="journal article" date="2013" name="J. Microbiol.">
        <title>Lysinibacillus chungkukjangi sp. nov., isolated from Chungkukjang, Korean fermented soybean food.</title>
        <authorList>
            <person name="Kim S.J."/>
            <person name="Jang Y.H."/>
            <person name="Hamada M."/>
            <person name="Ahn J.H."/>
            <person name="Weon H.Y."/>
            <person name="Suzuki K."/>
            <person name="Whang K.S."/>
            <person name="Kwon S.W."/>
        </authorList>
    </citation>
    <scope>NUCLEOTIDE SEQUENCE [LARGE SCALE GENOMIC DNA]</scope>
    <source>
        <strain evidence="5 6">MCCC 1A12701</strain>
    </source>
</reference>
<protein>
    <submittedName>
        <fullName evidence="5">TetR/AcrR family transcriptional regulator</fullName>
    </submittedName>
</protein>
<keyword evidence="6" id="KW-1185">Reference proteome</keyword>
<organism evidence="5 6">
    <name type="scientific">Lysinibacillus composti</name>
    <dbReference type="NCBI Taxonomy" id="720633"/>
    <lineage>
        <taxon>Bacteria</taxon>
        <taxon>Bacillati</taxon>
        <taxon>Bacillota</taxon>
        <taxon>Bacilli</taxon>
        <taxon>Bacillales</taxon>
        <taxon>Bacillaceae</taxon>
        <taxon>Lysinibacillus</taxon>
    </lineage>
</organism>
<dbReference type="PROSITE" id="PS50977">
    <property type="entry name" value="HTH_TETR_2"/>
    <property type="match status" value="1"/>
</dbReference>
<dbReference type="Pfam" id="PF00440">
    <property type="entry name" value="TetR_N"/>
    <property type="match status" value="1"/>
</dbReference>
<dbReference type="InterPro" id="IPR009057">
    <property type="entry name" value="Homeodomain-like_sf"/>
</dbReference>
<dbReference type="GO" id="GO:0003677">
    <property type="term" value="F:DNA binding"/>
    <property type="evidence" value="ECO:0007669"/>
    <property type="project" value="UniProtKB-UniRule"/>
</dbReference>
<keyword evidence="2 3" id="KW-0238">DNA-binding</keyword>
<dbReference type="PANTHER" id="PTHR43479:SF8">
    <property type="entry name" value="TRANSCRIPTIONAL REGULATOR, TETR FAMILY"/>
    <property type="match status" value="1"/>
</dbReference>
<sequence length="195" mass="22312">MPRGRKVNSSGEKSKQLLLEKAIKQFSTYGYHETKISEIVKSANVTQPTYYLYFESKESLYKDLNELFRTGFFEIVENDFSNQQSGNMADNILTHLTNLFEFFLKNEDLTKIGFYDSESSESVKKEFASNLTKILGKEKNSLLYDDIDVVILAHSILGAVERLTLTALFTKMRTPEQLASDIVNIHFANRKQLVG</sequence>
<comment type="caution">
    <text evidence="5">The sequence shown here is derived from an EMBL/GenBank/DDBJ whole genome shotgun (WGS) entry which is preliminary data.</text>
</comment>
<dbReference type="RefSeq" id="WP_124763756.1">
    <property type="nucleotide sequence ID" value="NZ_JAFBDY010000003.1"/>
</dbReference>
<dbReference type="OrthoDB" id="9812484at2"/>
<dbReference type="PRINTS" id="PR00455">
    <property type="entry name" value="HTHTETR"/>
</dbReference>
<dbReference type="EMBL" id="RRCT01000004">
    <property type="protein sequence ID" value="RQW75454.1"/>
    <property type="molecule type" value="Genomic_DNA"/>
</dbReference>
<dbReference type="PANTHER" id="PTHR43479">
    <property type="entry name" value="ACREF/ENVCD OPERON REPRESSOR-RELATED"/>
    <property type="match status" value="1"/>
</dbReference>
<feature type="DNA-binding region" description="H-T-H motif" evidence="3">
    <location>
        <begin position="35"/>
        <end position="54"/>
    </location>
</feature>
<dbReference type="AlphaFoldDB" id="A0A3N9UH67"/>
<dbReference type="Proteomes" id="UP000274033">
    <property type="component" value="Unassembled WGS sequence"/>
</dbReference>
<dbReference type="InterPro" id="IPR001647">
    <property type="entry name" value="HTH_TetR"/>
</dbReference>
<evidence type="ECO:0000259" key="4">
    <source>
        <dbReference type="PROSITE" id="PS50977"/>
    </source>
</evidence>
<keyword evidence="1" id="KW-0678">Repressor</keyword>
<feature type="domain" description="HTH tetR-type" evidence="4">
    <location>
        <begin position="12"/>
        <end position="72"/>
    </location>
</feature>
<dbReference type="Gene3D" id="1.10.357.10">
    <property type="entry name" value="Tetracycline Repressor, domain 2"/>
    <property type="match status" value="1"/>
</dbReference>
<proteinExistence type="predicted"/>
<accession>A0A3N9UH67</accession>
<name>A0A3N9UH67_9BACI</name>
<evidence type="ECO:0000313" key="6">
    <source>
        <dbReference type="Proteomes" id="UP000274033"/>
    </source>
</evidence>
<dbReference type="InterPro" id="IPR050624">
    <property type="entry name" value="HTH-type_Tx_Regulator"/>
</dbReference>
<gene>
    <name evidence="5" type="ORF">EBB45_06830</name>
</gene>
<evidence type="ECO:0000256" key="3">
    <source>
        <dbReference type="PROSITE-ProRule" id="PRU00335"/>
    </source>
</evidence>
<evidence type="ECO:0000313" key="5">
    <source>
        <dbReference type="EMBL" id="RQW75454.1"/>
    </source>
</evidence>
<dbReference type="SUPFAM" id="SSF46689">
    <property type="entry name" value="Homeodomain-like"/>
    <property type="match status" value="1"/>
</dbReference>